<dbReference type="OrthoDB" id="3556832at2759"/>
<dbReference type="HOGENOM" id="CLU_329813_0_0_1"/>
<evidence type="ECO:0000313" key="1">
    <source>
        <dbReference type="EMBL" id="ENI04078.1"/>
    </source>
</evidence>
<proteinExistence type="predicted"/>
<dbReference type="Proteomes" id="UP000012338">
    <property type="component" value="Unassembled WGS sequence"/>
</dbReference>
<accession>N4X6M6</accession>
<keyword evidence="2" id="KW-1185">Reference proteome</keyword>
<name>N4X6M6_COCH4</name>
<reference evidence="2" key="2">
    <citation type="journal article" date="2013" name="PLoS Genet.">
        <title>Comparative genome structure, secondary metabolite, and effector coding capacity across Cochliobolus pathogens.</title>
        <authorList>
            <person name="Condon B.J."/>
            <person name="Leng Y."/>
            <person name="Wu D."/>
            <person name="Bushley K.E."/>
            <person name="Ohm R.A."/>
            <person name="Otillar R."/>
            <person name="Martin J."/>
            <person name="Schackwitz W."/>
            <person name="Grimwood J."/>
            <person name="MohdZainudin N."/>
            <person name="Xue C."/>
            <person name="Wang R."/>
            <person name="Manning V.A."/>
            <person name="Dhillon B."/>
            <person name="Tu Z.J."/>
            <person name="Steffenson B.J."/>
            <person name="Salamov A."/>
            <person name="Sun H."/>
            <person name="Lowry S."/>
            <person name="LaButti K."/>
            <person name="Han J."/>
            <person name="Copeland A."/>
            <person name="Lindquist E."/>
            <person name="Barry K."/>
            <person name="Schmutz J."/>
            <person name="Baker S.E."/>
            <person name="Ciuffetti L.M."/>
            <person name="Grigoriev I.V."/>
            <person name="Zhong S."/>
            <person name="Turgeon B.G."/>
        </authorList>
    </citation>
    <scope>NUCLEOTIDE SEQUENCE [LARGE SCALE GENOMIC DNA]</scope>
    <source>
        <strain evidence="2">C4 / ATCC 48331 / race T</strain>
    </source>
</reference>
<evidence type="ECO:0000313" key="2">
    <source>
        <dbReference type="Proteomes" id="UP000012338"/>
    </source>
</evidence>
<dbReference type="EMBL" id="KB733458">
    <property type="protein sequence ID" value="ENI04078.1"/>
    <property type="molecule type" value="Genomic_DNA"/>
</dbReference>
<reference evidence="1 2" key="1">
    <citation type="journal article" date="2012" name="PLoS Pathog.">
        <title>Diverse lifestyles and strategies of plant pathogenesis encoded in the genomes of eighteen Dothideomycetes fungi.</title>
        <authorList>
            <person name="Ohm R.A."/>
            <person name="Feau N."/>
            <person name="Henrissat B."/>
            <person name="Schoch C.L."/>
            <person name="Horwitz B.A."/>
            <person name="Barry K.W."/>
            <person name="Condon B.J."/>
            <person name="Copeland A.C."/>
            <person name="Dhillon B."/>
            <person name="Glaser F."/>
            <person name="Hesse C.N."/>
            <person name="Kosti I."/>
            <person name="LaButti K."/>
            <person name="Lindquist E.A."/>
            <person name="Lucas S."/>
            <person name="Salamov A.A."/>
            <person name="Bradshaw R.E."/>
            <person name="Ciuffetti L."/>
            <person name="Hamelin R.C."/>
            <person name="Kema G.H.J."/>
            <person name="Lawrence C."/>
            <person name="Scott J.A."/>
            <person name="Spatafora J.W."/>
            <person name="Turgeon B.G."/>
            <person name="de Wit P.J.G.M."/>
            <person name="Zhong S."/>
            <person name="Goodwin S.B."/>
            <person name="Grigoriev I.V."/>
        </authorList>
    </citation>
    <scope>NUCLEOTIDE SEQUENCE [LARGE SCALE GENOMIC DNA]</scope>
    <source>
        <strain evidence="2">C4 / ATCC 48331 / race T</strain>
    </source>
</reference>
<organism evidence="1 2">
    <name type="scientific">Cochliobolus heterostrophus (strain C4 / ATCC 48331 / race T)</name>
    <name type="common">Southern corn leaf blight fungus</name>
    <name type="synonym">Bipolaris maydis</name>
    <dbReference type="NCBI Taxonomy" id="665024"/>
    <lineage>
        <taxon>Eukaryota</taxon>
        <taxon>Fungi</taxon>
        <taxon>Dikarya</taxon>
        <taxon>Ascomycota</taxon>
        <taxon>Pezizomycotina</taxon>
        <taxon>Dothideomycetes</taxon>
        <taxon>Pleosporomycetidae</taxon>
        <taxon>Pleosporales</taxon>
        <taxon>Pleosporineae</taxon>
        <taxon>Pleosporaceae</taxon>
        <taxon>Bipolaris</taxon>
    </lineage>
</organism>
<protein>
    <submittedName>
        <fullName evidence="1">Uncharacterized protein</fullName>
    </submittedName>
</protein>
<sequence length="732" mass="81628">MPLAGTISERIVLRKGEEAKKQSDAAEKQLQNSRLLKEVSVPFPGDEERYRLNWLGNAPFMQVQAGWDAFDEECAETTRATAGVPSSQEPKALVLHVNLSDRTYVTGLHDHKTSLKIEVFFNGQLNSCWLMATHDVRTGVKGHHQMFAGARVDFLAERPWVILPPETEPAVSLTTHHEPTSVLQRWQDICRALKKEANERGVNEQGEVPPTATFLQALAAMQMPDEVRHMQKIGGKVFGTIDVIVTSGEGKKLTSGVGYLKAPKRMFDENFPLMKQSDGEAADVQTVETRQTGSDNDLKTIQHDYDGFDANTESEYNQGYSLSTQEQSLDADRPDIPSASDFVPYSGISDNLQHIQGQGISSDLNNQPCQPNTAPYFGPLQYPPFSFPEPNQPLLMEAGHEYPRTRRNVTPVQFSSHQVPGLREQGVVELPHVPLPRPNNYLEWPAPPIGLYSVPTKPKRSIFPRKDTLSVRVKKDGRDILLTRLVIRGQNKTVLIDHKWDPPKRITVRSGRLVCPESQLDHSASMNECLESSKSGDMSDSICQPEKTAVYMETSAPTSSENFSTDVSLKATPHMYHSLDESTDLCRKTHTLQSNDARLFAQSEKDSVFSAKYSCDRRASPSSSILDRSHGALFPTVPNSAVEATPSSMARKRRASTGAVTKRARNRTCLKTDDNSSLNQNCIITYAKNKGEENEQGVFRQVRSERCGVFQEDYVVFAARFFVGEKASMDKE</sequence>
<gene>
    <name evidence="1" type="ORF">COCC4DRAFT_140980</name>
</gene>
<dbReference type="AlphaFoldDB" id="N4X6M6"/>